<evidence type="ECO:0000313" key="1">
    <source>
        <dbReference type="EMBL" id="MBB4648697.1"/>
    </source>
</evidence>
<name>A0ABR6KW08_9HYPH</name>
<dbReference type="Proteomes" id="UP000539538">
    <property type="component" value="Unassembled WGS sequence"/>
</dbReference>
<keyword evidence="2" id="KW-1185">Reference proteome</keyword>
<organism evidence="1 2">
    <name type="scientific">Aminobacter niigataensis</name>
    <dbReference type="NCBI Taxonomy" id="83265"/>
    <lineage>
        <taxon>Bacteria</taxon>
        <taxon>Pseudomonadati</taxon>
        <taxon>Pseudomonadota</taxon>
        <taxon>Alphaproteobacteria</taxon>
        <taxon>Hyphomicrobiales</taxon>
        <taxon>Phyllobacteriaceae</taxon>
        <taxon>Aminobacter</taxon>
    </lineage>
</organism>
<evidence type="ECO:0000313" key="2">
    <source>
        <dbReference type="Proteomes" id="UP000539538"/>
    </source>
</evidence>
<proteinExistence type="predicted"/>
<accession>A0ABR6KW08</accession>
<protein>
    <recommendedName>
        <fullName evidence="3">Cell division protein FtsL</fullName>
    </recommendedName>
</protein>
<gene>
    <name evidence="1" type="ORF">GGQ99_000419</name>
</gene>
<comment type="caution">
    <text evidence="1">The sequence shown here is derived from an EMBL/GenBank/DDBJ whole genome shotgun (WGS) entry which is preliminary data.</text>
</comment>
<dbReference type="EMBL" id="JACHOT010000001">
    <property type="protein sequence ID" value="MBB4648697.1"/>
    <property type="molecule type" value="Genomic_DNA"/>
</dbReference>
<reference evidence="1 2" key="1">
    <citation type="submission" date="2020-08" db="EMBL/GenBank/DDBJ databases">
        <title>Genomic Encyclopedia of Type Strains, Phase IV (KMG-IV): sequencing the most valuable type-strain genomes for metagenomic binning, comparative biology and taxonomic classification.</title>
        <authorList>
            <person name="Goeker M."/>
        </authorList>
    </citation>
    <scope>NUCLEOTIDE SEQUENCE [LARGE SCALE GENOMIC DNA]</scope>
    <source>
        <strain evidence="1 2">DSM 7050</strain>
    </source>
</reference>
<evidence type="ECO:0008006" key="3">
    <source>
        <dbReference type="Google" id="ProtNLM"/>
    </source>
</evidence>
<sequence length="124" mass="13778">MFRTSDIVLIAAMVGAAAFTYQTKHEAENQLDAVRKIQAQIRFEEDTTDLLKADWSLLTQPSRLQKLAQTYESELKLQSVDARQIVSLKDLPVRPLTIEDITSERFGGVAEIAPDQTTTGGIAQ</sequence>
<dbReference type="RefSeq" id="WP_183260350.1">
    <property type="nucleotide sequence ID" value="NZ_BAAAVZ010000008.1"/>
</dbReference>